<dbReference type="AlphaFoldDB" id="Q2K278"/>
<keyword evidence="1" id="KW-0479">Metal-binding</keyword>
<evidence type="ECO:0000313" key="4">
    <source>
        <dbReference type="Proteomes" id="UP000001936"/>
    </source>
</evidence>
<reference evidence="3 4" key="1">
    <citation type="journal article" date="2006" name="Proc. Natl. Acad. Sci. U.S.A.">
        <title>The partitioned Rhizobium etli genome: genetic and metabolic redundancy in seven interacting replicons.</title>
        <authorList>
            <person name="Gonzalez V."/>
            <person name="Santamaria R.I."/>
            <person name="Bustos P."/>
            <person name="Hernandez-Gonzalez I."/>
            <person name="Medrano-Soto A."/>
            <person name="Moreno-Hagelsieb G."/>
            <person name="Janga S.C."/>
            <person name="Ramirez M.A."/>
            <person name="Jimenez-Jacinto V."/>
            <person name="Collado-Vides J."/>
            <person name="Davila G."/>
        </authorList>
    </citation>
    <scope>NUCLEOTIDE SEQUENCE [LARGE SCALE GENOMIC DNA]</scope>
    <source>
        <strain evidence="4">ATCC 51251 / DSM 11541 / JCM 21823 / NBRC 15573 / CFN 42</strain>
    </source>
</reference>
<dbReference type="Pfam" id="PF00903">
    <property type="entry name" value="Glyoxalase"/>
    <property type="match status" value="1"/>
</dbReference>
<dbReference type="PANTHER" id="PTHR43048">
    <property type="entry name" value="METHYLMALONYL-COA EPIMERASE"/>
    <property type="match status" value="1"/>
</dbReference>
<gene>
    <name evidence="3" type="ordered locus">RHE_PB00152</name>
</gene>
<protein>
    <submittedName>
        <fullName evidence="3">Glyoxalase protein</fullName>
    </submittedName>
</protein>
<organism evidence="3 4">
    <name type="scientific">Rhizobium etli (strain ATCC 51251 / DSM 11541 / JCM 21823 / NBRC 15573 / CFN 42)</name>
    <dbReference type="NCBI Taxonomy" id="347834"/>
    <lineage>
        <taxon>Bacteria</taxon>
        <taxon>Pseudomonadati</taxon>
        <taxon>Pseudomonadota</taxon>
        <taxon>Alphaproteobacteria</taxon>
        <taxon>Hyphomicrobiales</taxon>
        <taxon>Rhizobiaceae</taxon>
        <taxon>Rhizobium/Agrobacterium group</taxon>
        <taxon>Rhizobium</taxon>
    </lineage>
</organism>
<dbReference type="InterPro" id="IPR029068">
    <property type="entry name" value="Glyas_Bleomycin-R_OHBP_Dase"/>
</dbReference>
<dbReference type="InterPro" id="IPR037523">
    <property type="entry name" value="VOC_core"/>
</dbReference>
<proteinExistence type="predicted"/>
<evidence type="ECO:0000256" key="1">
    <source>
        <dbReference type="ARBA" id="ARBA00022723"/>
    </source>
</evidence>
<dbReference type="InterPro" id="IPR051785">
    <property type="entry name" value="MMCE/EMCE_epimerase"/>
</dbReference>
<dbReference type="PROSITE" id="PS51819">
    <property type="entry name" value="VOC"/>
    <property type="match status" value="1"/>
</dbReference>
<dbReference type="KEGG" id="ret:RHE_PB00152"/>
<dbReference type="Gene3D" id="3.10.180.10">
    <property type="entry name" value="2,3-Dihydroxybiphenyl 1,2-Dioxygenase, domain 1"/>
    <property type="match status" value="1"/>
</dbReference>
<dbReference type="InterPro" id="IPR004360">
    <property type="entry name" value="Glyas_Fos-R_dOase_dom"/>
</dbReference>
<keyword evidence="4" id="KW-1185">Reference proteome</keyword>
<geneLocation type="plasmid" evidence="3 4">
    <name>p42b</name>
</geneLocation>
<feature type="domain" description="VOC" evidence="2">
    <location>
        <begin position="53"/>
        <end position="179"/>
    </location>
</feature>
<keyword evidence="3" id="KW-0614">Plasmid</keyword>
<evidence type="ECO:0000259" key="2">
    <source>
        <dbReference type="PROSITE" id="PS51819"/>
    </source>
</evidence>
<dbReference type="SUPFAM" id="SSF54593">
    <property type="entry name" value="Glyoxalase/Bleomycin resistance protein/Dihydroxybiphenyl dioxygenase"/>
    <property type="match status" value="1"/>
</dbReference>
<accession>Q2K278</accession>
<sequence length="195" mass="21108">MAPSFDYNLAATLRESKQLPVCGLQPTRSTLKFQGAAEIRSHPETKEANMLKSFEHIGMTVSDMDRAIDFYCGLLGLRLHLRKTMADGSGIAFLDAGGGMLEIVAPAGGAARAVDLPEGTAGLRHLTFLFESVDETFARLEQAGVEIKERPRLAVNAEVLHKVAFLRDPDGIQIELAEKRSSGVDPLRSAGTDRS</sequence>
<evidence type="ECO:0000313" key="3">
    <source>
        <dbReference type="EMBL" id="ABC93194.1"/>
    </source>
</evidence>
<dbReference type="HOGENOM" id="CLU_046006_2_2_5"/>
<dbReference type="EMBL" id="CP000135">
    <property type="protein sequence ID" value="ABC93194.1"/>
    <property type="molecule type" value="Genomic_DNA"/>
</dbReference>
<dbReference type="GO" id="GO:0004493">
    <property type="term" value="F:methylmalonyl-CoA epimerase activity"/>
    <property type="evidence" value="ECO:0007669"/>
    <property type="project" value="TreeGrafter"/>
</dbReference>
<dbReference type="GO" id="GO:0046872">
    <property type="term" value="F:metal ion binding"/>
    <property type="evidence" value="ECO:0007669"/>
    <property type="project" value="UniProtKB-KW"/>
</dbReference>
<dbReference type="GO" id="GO:0046491">
    <property type="term" value="P:L-methylmalonyl-CoA metabolic process"/>
    <property type="evidence" value="ECO:0007669"/>
    <property type="project" value="TreeGrafter"/>
</dbReference>
<dbReference type="Proteomes" id="UP000001936">
    <property type="component" value="Plasmid p42b"/>
</dbReference>
<name>Q2K278_RHIEC</name>
<dbReference type="PANTHER" id="PTHR43048:SF3">
    <property type="entry name" value="METHYLMALONYL-COA EPIMERASE, MITOCHONDRIAL"/>
    <property type="match status" value="1"/>
</dbReference>